<keyword evidence="1" id="KW-0805">Transcription regulation</keyword>
<reference evidence="5 6" key="1">
    <citation type="submission" date="2022-04" db="EMBL/GenBank/DDBJ databases">
        <title>Hymenobacter sp. isolated from the air.</title>
        <authorList>
            <person name="Won M."/>
            <person name="Lee C.-M."/>
            <person name="Woen H.-Y."/>
            <person name="Kwon S.-W."/>
        </authorList>
    </citation>
    <scope>NUCLEOTIDE SEQUENCE [LARGE SCALE GENOMIC DNA]</scope>
    <source>
        <strain evidence="6">5116 S-27</strain>
    </source>
</reference>
<dbReference type="Proteomes" id="UP000831785">
    <property type="component" value="Chromosome"/>
</dbReference>
<evidence type="ECO:0000313" key="6">
    <source>
        <dbReference type="Proteomes" id="UP000831785"/>
    </source>
</evidence>
<keyword evidence="6" id="KW-1185">Reference proteome</keyword>
<organism evidence="5 6">
    <name type="scientific">Hymenobacter cellulosivorans</name>
    <dbReference type="NCBI Taxonomy" id="2932249"/>
    <lineage>
        <taxon>Bacteria</taxon>
        <taxon>Pseudomonadati</taxon>
        <taxon>Bacteroidota</taxon>
        <taxon>Cytophagia</taxon>
        <taxon>Cytophagales</taxon>
        <taxon>Hymenobacteraceae</taxon>
        <taxon>Hymenobacter</taxon>
    </lineage>
</organism>
<dbReference type="InterPro" id="IPR009057">
    <property type="entry name" value="Homeodomain-like_sf"/>
</dbReference>
<sequence>METTSTVHIQSIAQLHQLLELPKPTHPLVSLIQFEQFPPITIAQRTRLITDFYQITLKTECPCRIQYGQSLFDFEEGVMSCFGPKQVSFLDQDFVFATAGWHLCIHPDFLRTFPLGSKIKSYGYFDYAVNEALILSDEEQQAIEAIFHQLRKESLRPIDSFSQDVWIANIELLLTYCNRYYNRQFITRKAVSSELLAKFQQLLDGYFTTNQLPTAHELAERLHLSSKYLSDCLKQLTGSTTQQLIHERLIEQAKEQLLTTTLSVSEIAYALGFEYPQSFSKLFKAKTQQTPLQFRADYQ</sequence>
<dbReference type="PANTHER" id="PTHR43280">
    <property type="entry name" value="ARAC-FAMILY TRANSCRIPTIONAL REGULATOR"/>
    <property type="match status" value="1"/>
</dbReference>
<protein>
    <submittedName>
        <fullName evidence="5">Helix-turn-helix domain-containing protein</fullName>
    </submittedName>
</protein>
<dbReference type="SUPFAM" id="SSF46689">
    <property type="entry name" value="Homeodomain-like"/>
    <property type="match status" value="1"/>
</dbReference>
<accession>A0ABY4FGP2</accession>
<dbReference type="PANTHER" id="PTHR43280:SF32">
    <property type="entry name" value="TRANSCRIPTIONAL REGULATORY PROTEIN"/>
    <property type="match status" value="1"/>
</dbReference>
<dbReference type="Gene3D" id="1.10.10.60">
    <property type="entry name" value="Homeodomain-like"/>
    <property type="match status" value="1"/>
</dbReference>
<keyword evidence="2" id="KW-0238">DNA-binding</keyword>
<dbReference type="Pfam" id="PF12833">
    <property type="entry name" value="HTH_18"/>
    <property type="match status" value="1"/>
</dbReference>
<dbReference type="EMBL" id="CP095049">
    <property type="protein sequence ID" value="UOQ55127.1"/>
    <property type="molecule type" value="Genomic_DNA"/>
</dbReference>
<evidence type="ECO:0000313" key="5">
    <source>
        <dbReference type="EMBL" id="UOQ55127.1"/>
    </source>
</evidence>
<keyword evidence="3" id="KW-0804">Transcription</keyword>
<dbReference type="InterPro" id="IPR018060">
    <property type="entry name" value="HTH_AraC"/>
</dbReference>
<evidence type="ECO:0000259" key="4">
    <source>
        <dbReference type="PROSITE" id="PS01124"/>
    </source>
</evidence>
<evidence type="ECO:0000256" key="3">
    <source>
        <dbReference type="ARBA" id="ARBA00023163"/>
    </source>
</evidence>
<dbReference type="RefSeq" id="WP_244723251.1">
    <property type="nucleotide sequence ID" value="NZ_CP095049.1"/>
</dbReference>
<gene>
    <name evidence="5" type="ORF">MUN80_10290</name>
</gene>
<evidence type="ECO:0000256" key="2">
    <source>
        <dbReference type="ARBA" id="ARBA00023125"/>
    </source>
</evidence>
<feature type="domain" description="HTH araC/xylS-type" evidence="4">
    <location>
        <begin position="197"/>
        <end position="297"/>
    </location>
</feature>
<evidence type="ECO:0000256" key="1">
    <source>
        <dbReference type="ARBA" id="ARBA00023015"/>
    </source>
</evidence>
<dbReference type="PROSITE" id="PS01124">
    <property type="entry name" value="HTH_ARAC_FAMILY_2"/>
    <property type="match status" value="1"/>
</dbReference>
<name>A0ABY4FGP2_9BACT</name>
<proteinExistence type="predicted"/>
<dbReference type="SMART" id="SM00342">
    <property type="entry name" value="HTH_ARAC"/>
    <property type="match status" value="1"/>
</dbReference>